<proteinExistence type="predicted"/>
<gene>
    <name evidence="1" type="ORF">ACO22_02346</name>
</gene>
<comment type="caution">
    <text evidence="1">The sequence shown here is derived from an EMBL/GenBank/DDBJ whole genome shotgun (WGS) entry which is preliminary data.</text>
</comment>
<dbReference type="EMBL" id="LZYO01000070">
    <property type="protein sequence ID" value="ODH38445.1"/>
    <property type="molecule type" value="Genomic_DNA"/>
</dbReference>
<organism evidence="1 2">
    <name type="scientific">Paracoccidioides brasiliensis</name>
    <dbReference type="NCBI Taxonomy" id="121759"/>
    <lineage>
        <taxon>Eukaryota</taxon>
        <taxon>Fungi</taxon>
        <taxon>Dikarya</taxon>
        <taxon>Ascomycota</taxon>
        <taxon>Pezizomycotina</taxon>
        <taxon>Eurotiomycetes</taxon>
        <taxon>Eurotiomycetidae</taxon>
        <taxon>Onygenales</taxon>
        <taxon>Ajellomycetaceae</taxon>
        <taxon>Paracoccidioides</taxon>
    </lineage>
</organism>
<evidence type="ECO:0000313" key="2">
    <source>
        <dbReference type="Proteomes" id="UP000242814"/>
    </source>
</evidence>
<dbReference type="AlphaFoldDB" id="A0A1D2JJD2"/>
<accession>A0A1D2JJD2</accession>
<evidence type="ECO:0000313" key="1">
    <source>
        <dbReference type="EMBL" id="ODH38445.1"/>
    </source>
</evidence>
<sequence>MTLPNGIPAFVCRPTNIQIQQYQAGFLSSGVRHKKRSGIPHHALGSIKSFYAAVTPSLRACREVVWSDDPRPRMAGDLAQICTCLVPDGQTCSVYGLEGSSWEQTSRNNFLLVFYLALCYNQEHRAIGRHFSFVLFVESIFAVIRAPKEETKITSSLSDIEFPRIQALLAVDEYYENDEPNKIQDNYGCITKVENNLRSQNLSDKLPLLTVKEAILSLNIGTFKHDNAGCTVPANPSEFYEDARSSSSCKSPDNISTHKSQKLQVSITLKAKHQGGQNAFMRHKKFIRLPKASSGFRQHVCCVRVDDVVDRTTSAEVAGFMKSGVLILFDLCQLSQLHHLFLSTMRAFTYCDPFSAIAIS</sequence>
<name>A0A1D2JJD2_PARBR</name>
<dbReference type="Proteomes" id="UP000242814">
    <property type="component" value="Unassembled WGS sequence"/>
</dbReference>
<protein>
    <submittedName>
        <fullName evidence="1">Uncharacterized protein</fullName>
    </submittedName>
</protein>
<dbReference type="VEuPathDB" id="FungiDB:PADG_02256"/>
<reference evidence="1 2" key="1">
    <citation type="submission" date="2016-06" db="EMBL/GenBank/DDBJ databases">
        <authorList>
            <person name="Kjaerup R.B."/>
            <person name="Dalgaard T.S."/>
            <person name="Juul-Madsen H.R."/>
        </authorList>
    </citation>
    <scope>NUCLEOTIDE SEQUENCE [LARGE SCALE GENOMIC DNA]</scope>
    <source>
        <strain evidence="1 2">Pb300</strain>
    </source>
</reference>